<dbReference type="InterPro" id="IPR056690">
    <property type="entry name" value="DUF7788"/>
</dbReference>
<evidence type="ECO:0000313" key="4">
    <source>
        <dbReference type="Proteomes" id="UP001362999"/>
    </source>
</evidence>
<dbReference type="PIRSF" id="PIRSF015417">
    <property type="entry name" value="T31B5_30_vWA"/>
    <property type="match status" value="1"/>
</dbReference>
<feature type="domain" description="DUF7788" evidence="2">
    <location>
        <begin position="463"/>
        <end position="682"/>
    </location>
</feature>
<organism evidence="3 4">
    <name type="scientific">Favolaschia claudopus</name>
    <dbReference type="NCBI Taxonomy" id="2862362"/>
    <lineage>
        <taxon>Eukaryota</taxon>
        <taxon>Fungi</taxon>
        <taxon>Dikarya</taxon>
        <taxon>Basidiomycota</taxon>
        <taxon>Agaricomycotina</taxon>
        <taxon>Agaricomycetes</taxon>
        <taxon>Agaricomycetidae</taxon>
        <taxon>Agaricales</taxon>
        <taxon>Marasmiineae</taxon>
        <taxon>Mycenaceae</taxon>
        <taxon>Favolaschia</taxon>
    </lineage>
</organism>
<comment type="caution">
    <text evidence="3">The sequence shown here is derived from an EMBL/GenBank/DDBJ whole genome shotgun (WGS) entry which is preliminary data.</text>
</comment>
<evidence type="ECO:0008006" key="5">
    <source>
        <dbReference type="Google" id="ProtNLM"/>
    </source>
</evidence>
<dbReference type="InterPro" id="IPR036465">
    <property type="entry name" value="vWFA_dom_sf"/>
</dbReference>
<reference evidence="3 4" key="1">
    <citation type="journal article" date="2024" name="J Genomics">
        <title>Draft genome sequencing and assembly of Favolaschia claudopus CIRM-BRFM 2984 isolated from oak limbs.</title>
        <authorList>
            <person name="Navarro D."/>
            <person name="Drula E."/>
            <person name="Chaduli D."/>
            <person name="Cazenave R."/>
            <person name="Ahrendt S."/>
            <person name="Wang J."/>
            <person name="Lipzen A."/>
            <person name="Daum C."/>
            <person name="Barry K."/>
            <person name="Grigoriev I.V."/>
            <person name="Favel A."/>
            <person name="Rosso M.N."/>
            <person name="Martin F."/>
        </authorList>
    </citation>
    <scope>NUCLEOTIDE SEQUENCE [LARGE SCALE GENOMIC DNA]</scope>
    <source>
        <strain evidence="3 4">CIRM-BRFM 2984</strain>
    </source>
</reference>
<name>A0AAV9ZZC9_9AGAR</name>
<dbReference type="Gene3D" id="3.40.50.410">
    <property type="entry name" value="von Willebrand factor, type A domain"/>
    <property type="match status" value="1"/>
</dbReference>
<dbReference type="InterPro" id="IPR011205">
    <property type="entry name" value="UCP015417_vWA"/>
</dbReference>
<dbReference type="InterPro" id="IPR058580">
    <property type="entry name" value="DUF2828"/>
</dbReference>
<sequence length="695" mass="78448">MSATFSQNTLLPAIPELFYPNFLDHLLPQSSTTKEHVPSIPSHPMMDALNQFSHRKFTENGAHAYDSTLSPTLDAFHCLSHFSWSGTLEHLLSEAWNEDPQLTLKIIWNLRSIHDGKSEREGFYRAFGWLYDNHPRTAITNLYLLVEPVCSQGKSGKEPSLPHGYWKDLLNILALATVDELSNLSQPARFLHNYTERGHRNIDADAVKAQRAAAGQANHARLERKLQEPKFRALYIAVARLFAQRLLVDWRHLLDAETAQTADARKAFLRNISLASKWAPTPGATHDRHTNIATAIGRLIYQGGKDAFPTIPFPCALAKQPALESPEATAILRSFYRRWLLTPLRAASMVIETFMSANRWKEIPYSRVSSTCMKNNQGHFFKHDPNGFQQYLISVEKGARSISGATLLPHHILGEVFTASATSSKYPALQKHREELVDVKVRVLEAQWKTLLRNLRETGKIDNAIAVCDVSGSMGELTDYNPKRVDPIFPAISLSLLFAQLAEPPFDSGFITFSSDPEFVRLPRGMSLRETAEKMMGVDWGMSTDMQAVFLRLLLPLAVQHGVKKEDMIKRVFVFSDMQFDQGTPNPGAWETNYDVIEREFQKAGYEVPEIVYWNLGEYGTAEVLKDRKGVALMSGFSPSMLKVFMGEEEDEMMEVEDDGFEVVKAEKVKEEFNPLNVMKKALAKASFDRLVVVD</sequence>
<accession>A0AAV9ZZC9</accession>
<dbReference type="EMBL" id="JAWWNJ010000097">
    <property type="protein sequence ID" value="KAK6996527.1"/>
    <property type="molecule type" value="Genomic_DNA"/>
</dbReference>
<evidence type="ECO:0000313" key="3">
    <source>
        <dbReference type="EMBL" id="KAK6996527.1"/>
    </source>
</evidence>
<dbReference type="PANTHER" id="PTHR31373">
    <property type="entry name" value="OS06G0652100 PROTEIN"/>
    <property type="match status" value="1"/>
</dbReference>
<proteinExistence type="predicted"/>
<dbReference type="Proteomes" id="UP001362999">
    <property type="component" value="Unassembled WGS sequence"/>
</dbReference>
<dbReference type="SUPFAM" id="SSF53300">
    <property type="entry name" value="vWA-like"/>
    <property type="match status" value="1"/>
</dbReference>
<evidence type="ECO:0000259" key="2">
    <source>
        <dbReference type="Pfam" id="PF25043"/>
    </source>
</evidence>
<dbReference type="Pfam" id="PF25043">
    <property type="entry name" value="DUF7788"/>
    <property type="match status" value="1"/>
</dbReference>
<keyword evidence="4" id="KW-1185">Reference proteome</keyword>
<protein>
    <recommendedName>
        <fullName evidence="5">DUF2828 domain-containing protein</fullName>
    </recommendedName>
</protein>
<dbReference type="PANTHER" id="PTHR31373:SF27">
    <property type="entry name" value="TROVE DOMAIN-CONTAINING PROTEIN"/>
    <property type="match status" value="1"/>
</dbReference>
<feature type="domain" description="DUF2828" evidence="1">
    <location>
        <begin position="58"/>
        <end position="461"/>
    </location>
</feature>
<evidence type="ECO:0000259" key="1">
    <source>
        <dbReference type="Pfam" id="PF11443"/>
    </source>
</evidence>
<gene>
    <name evidence="3" type="ORF">R3P38DRAFT_1964598</name>
</gene>
<dbReference type="Pfam" id="PF11443">
    <property type="entry name" value="DUF2828"/>
    <property type="match status" value="1"/>
</dbReference>
<dbReference type="AlphaFoldDB" id="A0AAV9ZZC9"/>